<feature type="transmembrane region" description="Helical" evidence="1">
    <location>
        <begin position="52"/>
        <end position="72"/>
    </location>
</feature>
<protein>
    <submittedName>
        <fullName evidence="2">ABC transporter permease subunit</fullName>
    </submittedName>
</protein>
<feature type="transmembrane region" description="Helical" evidence="1">
    <location>
        <begin position="237"/>
        <end position="259"/>
    </location>
</feature>
<dbReference type="GO" id="GO:0005886">
    <property type="term" value="C:plasma membrane"/>
    <property type="evidence" value="ECO:0007669"/>
    <property type="project" value="UniProtKB-SubCell"/>
</dbReference>
<dbReference type="EMBL" id="CP071793">
    <property type="protein sequence ID" value="QTD50451.1"/>
    <property type="molecule type" value="Genomic_DNA"/>
</dbReference>
<dbReference type="AlphaFoldDB" id="A0A8A4TNH8"/>
<name>A0A8A4TNH8_SULCO</name>
<feature type="transmembrane region" description="Helical" evidence="1">
    <location>
        <begin position="136"/>
        <end position="158"/>
    </location>
</feature>
<dbReference type="GO" id="GO:0140359">
    <property type="term" value="F:ABC-type transporter activity"/>
    <property type="evidence" value="ECO:0007669"/>
    <property type="project" value="InterPro"/>
</dbReference>
<dbReference type="Pfam" id="PF12679">
    <property type="entry name" value="ABC2_membrane_2"/>
    <property type="match status" value="1"/>
</dbReference>
<feature type="transmembrane region" description="Helical" evidence="1">
    <location>
        <begin position="21"/>
        <end position="40"/>
    </location>
</feature>
<evidence type="ECO:0000313" key="2">
    <source>
        <dbReference type="EMBL" id="QTD50451.1"/>
    </source>
</evidence>
<gene>
    <name evidence="2" type="ORF">J3U87_33120</name>
</gene>
<dbReference type="Proteomes" id="UP000663929">
    <property type="component" value="Chromosome"/>
</dbReference>
<dbReference type="RefSeq" id="WP_237380156.1">
    <property type="nucleotide sequence ID" value="NZ_CP071793.1"/>
</dbReference>
<keyword evidence="3" id="KW-1185">Reference proteome</keyword>
<feature type="transmembrane region" description="Helical" evidence="1">
    <location>
        <begin position="164"/>
        <end position="186"/>
    </location>
</feature>
<keyword evidence="1" id="KW-0812">Transmembrane</keyword>
<feature type="transmembrane region" description="Helical" evidence="1">
    <location>
        <begin position="107"/>
        <end position="124"/>
    </location>
</feature>
<proteinExistence type="predicted"/>
<sequence length="264" mass="28349">MMLRVANALMLNEWLERIRDRWVLVISGLFALLACGVTLYGSGLSSQSTLLIGPSLVTLAALFVPLVALTLGHDAIVGERERNTLGLLLSLPIGPGGLVFAKFTGRFMVLACALVVGLGGTVFFSMGRGWSIVPRLLLDTLMMGAGFLSVGMLLSVIAKRQITAASLAITVWFLFVFFYDLGLLGLMVVTDGAVSSEVIAYLVLLNPAGLFRVRMMTYFGGSGLMEGLGLTEIPVPLLTWVVWGLWILLPIIASGLLLFRGRAE</sequence>
<dbReference type="PANTHER" id="PTHR43471">
    <property type="entry name" value="ABC TRANSPORTER PERMEASE"/>
    <property type="match status" value="1"/>
</dbReference>
<dbReference type="PANTHER" id="PTHR43471:SF1">
    <property type="entry name" value="ABC TRANSPORTER PERMEASE PROTEIN NOSY-RELATED"/>
    <property type="match status" value="1"/>
</dbReference>
<keyword evidence="1" id="KW-0472">Membrane</keyword>
<dbReference type="PROSITE" id="PS51257">
    <property type="entry name" value="PROKAR_LIPOPROTEIN"/>
    <property type="match status" value="1"/>
</dbReference>
<evidence type="ECO:0000313" key="3">
    <source>
        <dbReference type="Proteomes" id="UP000663929"/>
    </source>
</evidence>
<reference evidence="2" key="1">
    <citation type="submission" date="2021-03" db="EMBL/GenBank/DDBJ databases">
        <title>Acanthopleuribacteraceae sp. M133.</title>
        <authorList>
            <person name="Wang G."/>
        </authorList>
    </citation>
    <scope>NUCLEOTIDE SEQUENCE</scope>
    <source>
        <strain evidence="2">M133</strain>
    </source>
</reference>
<keyword evidence="1" id="KW-1133">Transmembrane helix</keyword>
<organism evidence="2 3">
    <name type="scientific">Sulfidibacter corallicola</name>
    <dbReference type="NCBI Taxonomy" id="2818388"/>
    <lineage>
        <taxon>Bacteria</taxon>
        <taxon>Pseudomonadati</taxon>
        <taxon>Acidobacteriota</taxon>
        <taxon>Holophagae</taxon>
        <taxon>Acanthopleuribacterales</taxon>
        <taxon>Acanthopleuribacteraceae</taxon>
        <taxon>Sulfidibacter</taxon>
    </lineage>
</organism>
<evidence type="ECO:0000256" key="1">
    <source>
        <dbReference type="SAM" id="Phobius"/>
    </source>
</evidence>
<dbReference type="KEGG" id="scor:J3U87_33120"/>
<accession>A0A8A4TNH8</accession>